<proteinExistence type="predicted"/>
<dbReference type="Proteomes" id="UP001152321">
    <property type="component" value="Unassembled WGS sequence"/>
</dbReference>
<dbReference type="SUPFAM" id="SSF55874">
    <property type="entry name" value="ATPase domain of HSP90 chaperone/DNA topoisomerase II/histidine kinase"/>
    <property type="match status" value="1"/>
</dbReference>
<evidence type="ECO:0000256" key="8">
    <source>
        <dbReference type="ARBA" id="ARBA00023012"/>
    </source>
</evidence>
<reference evidence="10" key="1">
    <citation type="submission" date="2022-08" db="EMBL/GenBank/DDBJ databases">
        <title>Novel Bdellovibrio Species Isolated from Svalbard: Designation Bdellovibrio svalbardensis.</title>
        <authorList>
            <person name="Mitchell R.J."/>
            <person name="Choi S.Y."/>
        </authorList>
    </citation>
    <scope>NUCLEOTIDE SEQUENCE</scope>
    <source>
        <strain evidence="10">PAP01</strain>
    </source>
</reference>
<dbReference type="Pfam" id="PF00512">
    <property type="entry name" value="HisKA"/>
    <property type="match status" value="1"/>
</dbReference>
<dbReference type="InterPro" id="IPR036890">
    <property type="entry name" value="HATPase_C_sf"/>
</dbReference>
<evidence type="ECO:0000256" key="6">
    <source>
        <dbReference type="ARBA" id="ARBA00022777"/>
    </source>
</evidence>
<evidence type="ECO:0000256" key="1">
    <source>
        <dbReference type="ARBA" id="ARBA00000085"/>
    </source>
</evidence>
<name>A0ABT6DFN7_9BACT</name>
<comment type="caution">
    <text evidence="10">The sequence shown here is derived from an EMBL/GenBank/DDBJ whole genome shotgun (WGS) entry which is preliminary data.</text>
</comment>
<dbReference type="InterPro" id="IPR036097">
    <property type="entry name" value="HisK_dim/P_sf"/>
</dbReference>
<keyword evidence="8" id="KW-0902">Two-component regulatory system</keyword>
<evidence type="ECO:0000256" key="4">
    <source>
        <dbReference type="ARBA" id="ARBA00022679"/>
    </source>
</evidence>
<dbReference type="Gene3D" id="1.10.287.130">
    <property type="match status" value="1"/>
</dbReference>
<dbReference type="SUPFAM" id="SSF55781">
    <property type="entry name" value="GAF domain-like"/>
    <property type="match status" value="1"/>
</dbReference>
<protein>
    <recommendedName>
        <fullName evidence="2">histidine kinase</fullName>
        <ecNumber evidence="2">2.7.13.3</ecNumber>
    </recommendedName>
</protein>
<sequence length="626" mass="71200">MRTLKASFLLIGPWDARLQELGAHIATDLNQAWHWVQDSTYNVVALSVTLILGKKFNEFYEELKRSNPATQFIAVVPNDFSANQLSILHEEYSFFRVMATFQDPDLEAHLFSALEEANQRKQDENLALLIREQTAKLKRLQIELEERVQRRTRFLTEARRKLFLTNSRIEGFKSALMAVHQASSVGEIEQLLNESLAATVQTSWIRVFFHPQDELFHRQVSTQLNFTQLQVPLFRQHEKVGSIFYLRAPDHPFNRDESDFLTRVAEAVALALDRIQKLKESESLKEQWEATFNSMSDPVVLIDANYDIIQSNKAADERFKEREHPVPARKCYQALYNRETPCPGCQRGSNFRVVSKDASPRTFEVYSQSLVLDSDKPAVYVNLYHDVTAQLKMERQILESAKMAELGTIGSSIAHELNNPLGGILSFTQLIKMEMNPANPLYPDVVEMEAGVQRCKEIVQNLLGFTRNPNADQEGDVSLKEVCTRAFKIVELQTKSQGIDVKLHWSTSKPGDDILVLGHLNLLAQALKNLLQNSIDRINDRIRQQKGFKGFINIEISSPNNLQPEIAQILVKDNGTPEKNPSLPIGLGVPVATQILRDHEADLEFFSGPDHENVAKISFTRLVLRS</sequence>
<dbReference type="InterPro" id="IPR029016">
    <property type="entry name" value="GAF-like_dom_sf"/>
</dbReference>
<dbReference type="InterPro" id="IPR003661">
    <property type="entry name" value="HisK_dim/P_dom"/>
</dbReference>
<dbReference type="InterPro" id="IPR005467">
    <property type="entry name" value="His_kinase_dom"/>
</dbReference>
<keyword evidence="6 10" id="KW-0418">Kinase</keyword>
<evidence type="ECO:0000256" key="7">
    <source>
        <dbReference type="ARBA" id="ARBA00022840"/>
    </source>
</evidence>
<keyword evidence="5" id="KW-0547">Nucleotide-binding</keyword>
<evidence type="ECO:0000313" key="10">
    <source>
        <dbReference type="EMBL" id="MDG0815319.1"/>
    </source>
</evidence>
<dbReference type="EC" id="2.7.13.3" evidence="2"/>
<organism evidence="10 11">
    <name type="scientific">Bdellovibrio svalbardensis</name>
    <dbReference type="NCBI Taxonomy" id="2972972"/>
    <lineage>
        <taxon>Bacteria</taxon>
        <taxon>Pseudomonadati</taxon>
        <taxon>Bdellovibrionota</taxon>
        <taxon>Bdellovibrionia</taxon>
        <taxon>Bdellovibrionales</taxon>
        <taxon>Pseudobdellovibrionaceae</taxon>
        <taxon>Bdellovibrio</taxon>
    </lineage>
</organism>
<keyword evidence="11" id="KW-1185">Reference proteome</keyword>
<dbReference type="PANTHER" id="PTHR43065:SF10">
    <property type="entry name" value="PEROXIDE STRESS-ACTIVATED HISTIDINE KINASE MAK3"/>
    <property type="match status" value="1"/>
</dbReference>
<dbReference type="RefSeq" id="WP_277576795.1">
    <property type="nucleotide sequence ID" value="NZ_JANRMI010000001.1"/>
</dbReference>
<keyword evidence="4" id="KW-0808">Transferase</keyword>
<evidence type="ECO:0000259" key="9">
    <source>
        <dbReference type="PROSITE" id="PS50109"/>
    </source>
</evidence>
<dbReference type="Gene3D" id="3.30.565.10">
    <property type="entry name" value="Histidine kinase-like ATPase, C-terminal domain"/>
    <property type="match status" value="1"/>
</dbReference>
<dbReference type="SMART" id="SM00388">
    <property type="entry name" value="HisKA"/>
    <property type="match status" value="1"/>
</dbReference>
<dbReference type="Gene3D" id="3.30.450.40">
    <property type="match status" value="1"/>
</dbReference>
<evidence type="ECO:0000313" key="11">
    <source>
        <dbReference type="Proteomes" id="UP001152321"/>
    </source>
</evidence>
<evidence type="ECO:0000256" key="5">
    <source>
        <dbReference type="ARBA" id="ARBA00022741"/>
    </source>
</evidence>
<dbReference type="CDD" id="cd00082">
    <property type="entry name" value="HisKA"/>
    <property type="match status" value="1"/>
</dbReference>
<dbReference type="PROSITE" id="PS50109">
    <property type="entry name" value="HIS_KIN"/>
    <property type="match status" value="1"/>
</dbReference>
<dbReference type="SUPFAM" id="SSF47384">
    <property type="entry name" value="Homodimeric domain of signal transducing histidine kinase"/>
    <property type="match status" value="1"/>
</dbReference>
<dbReference type="GO" id="GO:0016301">
    <property type="term" value="F:kinase activity"/>
    <property type="evidence" value="ECO:0007669"/>
    <property type="project" value="UniProtKB-KW"/>
</dbReference>
<keyword evidence="3" id="KW-0597">Phosphoprotein</keyword>
<feature type="domain" description="Histidine kinase" evidence="9">
    <location>
        <begin position="412"/>
        <end position="623"/>
    </location>
</feature>
<dbReference type="Gene3D" id="3.30.450.20">
    <property type="entry name" value="PAS domain"/>
    <property type="match status" value="1"/>
</dbReference>
<evidence type="ECO:0000256" key="2">
    <source>
        <dbReference type="ARBA" id="ARBA00012438"/>
    </source>
</evidence>
<dbReference type="InterPro" id="IPR035965">
    <property type="entry name" value="PAS-like_dom_sf"/>
</dbReference>
<dbReference type="EMBL" id="JANRMI010000001">
    <property type="protein sequence ID" value="MDG0815319.1"/>
    <property type="molecule type" value="Genomic_DNA"/>
</dbReference>
<accession>A0ABT6DFN7</accession>
<dbReference type="SUPFAM" id="SSF55785">
    <property type="entry name" value="PYP-like sensor domain (PAS domain)"/>
    <property type="match status" value="1"/>
</dbReference>
<dbReference type="PANTHER" id="PTHR43065">
    <property type="entry name" value="SENSOR HISTIDINE KINASE"/>
    <property type="match status" value="1"/>
</dbReference>
<comment type="catalytic activity">
    <reaction evidence="1">
        <text>ATP + protein L-histidine = ADP + protein N-phospho-L-histidine.</text>
        <dbReference type="EC" id="2.7.13.3"/>
    </reaction>
</comment>
<gene>
    <name evidence="10" type="ORF">NWE73_03030</name>
</gene>
<evidence type="ECO:0000256" key="3">
    <source>
        <dbReference type="ARBA" id="ARBA00022553"/>
    </source>
</evidence>
<keyword evidence="7" id="KW-0067">ATP-binding</keyword>